<name>A0A8J7L2R5_9CYAN</name>
<evidence type="ECO:0000313" key="2">
    <source>
        <dbReference type="EMBL" id="MBH8553404.1"/>
    </source>
</evidence>
<accession>A0A8J7L2R5</accession>
<dbReference type="Proteomes" id="UP000599391">
    <property type="component" value="Unassembled WGS sequence"/>
</dbReference>
<comment type="caution">
    <text evidence="2">The sequence shown here is derived from an EMBL/GenBank/DDBJ whole genome shotgun (WGS) entry which is preliminary data.</text>
</comment>
<keyword evidence="3" id="KW-1185">Reference proteome</keyword>
<reference evidence="2 3" key="1">
    <citation type="journal article" date="2021" name="Int. J. Syst. Evol. Microbiol.">
        <title>Amazonocrinis nigriterrae gen. nov., sp. nov., Atlanticothrix silvestris gen. nov., sp. nov. and Dendronalium phyllosphericum gen. nov., sp. nov., nostocacean cyanobacteria from Brazilian environments.</title>
        <authorList>
            <person name="Alvarenga D.O."/>
            <person name="Andreote A.P.D."/>
            <person name="Branco L.H.Z."/>
            <person name="Delbaje E."/>
            <person name="Cruz R.B."/>
            <person name="Varani A.M."/>
            <person name="Fiore M.F."/>
        </authorList>
    </citation>
    <scope>NUCLEOTIDE SEQUENCE [LARGE SCALE GENOMIC DNA]</scope>
    <source>
        <strain evidence="2 3">CENA357</strain>
    </source>
</reference>
<protein>
    <submittedName>
        <fullName evidence="2">Uncharacterized protein</fullName>
    </submittedName>
</protein>
<feature type="compositionally biased region" description="Gly residues" evidence="1">
    <location>
        <begin position="176"/>
        <end position="187"/>
    </location>
</feature>
<dbReference type="RefSeq" id="WP_214439689.1">
    <property type="nucleotide sequence ID" value="NZ_JAECZB010000031.1"/>
</dbReference>
<evidence type="ECO:0000313" key="3">
    <source>
        <dbReference type="Proteomes" id="UP000599391"/>
    </source>
</evidence>
<proteinExistence type="predicted"/>
<organism evidence="2 3">
    <name type="scientific">Atlanticothrix silvestris CENA357</name>
    <dbReference type="NCBI Taxonomy" id="1725252"/>
    <lineage>
        <taxon>Bacteria</taxon>
        <taxon>Bacillati</taxon>
        <taxon>Cyanobacteriota</taxon>
        <taxon>Cyanophyceae</taxon>
        <taxon>Nostocales</taxon>
        <taxon>Nodulariaceae</taxon>
        <taxon>Atlanticothrix</taxon>
        <taxon>Atlanticothrix silvestris</taxon>
    </lineage>
</organism>
<feature type="region of interest" description="Disordered" evidence="1">
    <location>
        <begin position="165"/>
        <end position="187"/>
    </location>
</feature>
<gene>
    <name evidence="2" type="ORF">I8751_13670</name>
</gene>
<dbReference type="AlphaFoldDB" id="A0A8J7L2R5"/>
<evidence type="ECO:0000256" key="1">
    <source>
        <dbReference type="SAM" id="MobiDB-lite"/>
    </source>
</evidence>
<sequence length="246" mass="27830">MKQMYYIEKKEGDKFALVGCSEWSEANSVISFDELGFCQDDGFYHCFAYATKVTEIGCFGDKNWKFEPQLVKFKLAKKDYQKEDKQKNKVDVKQSRLERWLCDLFNGLEEGVIYKGFINLKDDPYCDLFITKIDPKGQPIPEPLLKQMLSMSVDIEPVETPEHIKPEDIKAPNGKGSWGKGGYGGKPGQTEIEKLTDRMSFICSQVNAMNEGIPVENLAQLADVLSGAENKKAIREVLDLCIALMS</sequence>
<dbReference type="EMBL" id="JAECZB010000031">
    <property type="protein sequence ID" value="MBH8553404.1"/>
    <property type="molecule type" value="Genomic_DNA"/>
</dbReference>